<dbReference type="Gene3D" id="1.10.357.10">
    <property type="entry name" value="Tetracycline Repressor, domain 2"/>
    <property type="match status" value="1"/>
</dbReference>
<feature type="domain" description="HTH tetR-type" evidence="3">
    <location>
        <begin position="1"/>
        <end position="60"/>
    </location>
</feature>
<reference evidence="4 5" key="1">
    <citation type="submission" date="2020-08" db="EMBL/GenBank/DDBJ databases">
        <title>Genomic Encyclopedia of Type Strains, Phase IV (KMG-V): Genome sequencing to study the core and pangenomes of soil and plant-associated prokaryotes.</title>
        <authorList>
            <person name="Whitman W."/>
        </authorList>
    </citation>
    <scope>NUCLEOTIDE SEQUENCE [LARGE SCALE GENOMIC DNA]</scope>
    <source>
        <strain evidence="4 5">X5P2</strain>
    </source>
</reference>
<gene>
    <name evidence="4" type="ORF">HDF14_000461</name>
</gene>
<dbReference type="PROSITE" id="PS50977">
    <property type="entry name" value="HTH_TETR_2"/>
    <property type="match status" value="1"/>
</dbReference>
<dbReference type="GO" id="GO:0003677">
    <property type="term" value="F:DNA binding"/>
    <property type="evidence" value="ECO:0007669"/>
    <property type="project" value="UniProtKB-UniRule"/>
</dbReference>
<comment type="caution">
    <text evidence="4">The sequence shown here is derived from an EMBL/GenBank/DDBJ whole genome shotgun (WGS) entry which is preliminary data.</text>
</comment>
<dbReference type="PRINTS" id="PR00455">
    <property type="entry name" value="HTHTETR"/>
</dbReference>
<dbReference type="RefSeq" id="WP_221304514.1">
    <property type="nucleotide sequence ID" value="NZ_JACHEB010000001.1"/>
</dbReference>
<dbReference type="Pfam" id="PF00440">
    <property type="entry name" value="TetR_N"/>
    <property type="match status" value="1"/>
</dbReference>
<organism evidence="4 5">
    <name type="scientific">Tunturiibacter gelidiferens</name>
    <dbReference type="NCBI Taxonomy" id="3069689"/>
    <lineage>
        <taxon>Bacteria</taxon>
        <taxon>Pseudomonadati</taxon>
        <taxon>Acidobacteriota</taxon>
        <taxon>Terriglobia</taxon>
        <taxon>Terriglobales</taxon>
        <taxon>Acidobacteriaceae</taxon>
        <taxon>Tunturiibacter</taxon>
    </lineage>
</organism>
<evidence type="ECO:0000313" key="5">
    <source>
        <dbReference type="Proteomes" id="UP000535182"/>
    </source>
</evidence>
<evidence type="ECO:0000256" key="1">
    <source>
        <dbReference type="ARBA" id="ARBA00023125"/>
    </source>
</evidence>
<feature type="DNA-binding region" description="H-T-H motif" evidence="2">
    <location>
        <begin position="23"/>
        <end position="42"/>
    </location>
</feature>
<dbReference type="InterPro" id="IPR001647">
    <property type="entry name" value="HTH_TetR"/>
</dbReference>
<name>A0A9X0QAM2_9BACT</name>
<keyword evidence="5" id="KW-1185">Reference proteome</keyword>
<evidence type="ECO:0000313" key="4">
    <source>
        <dbReference type="EMBL" id="MBB5326867.1"/>
    </source>
</evidence>
<sequence>MTVPAILAAAEIEFATNGFAAARTESIDARANVVMGLIIHYFKSKEGLYEAVLVQAYQPLREALNQSSSDQTSAPRTLC</sequence>
<dbReference type="InterPro" id="IPR050109">
    <property type="entry name" value="HTH-type_TetR-like_transc_reg"/>
</dbReference>
<evidence type="ECO:0000256" key="2">
    <source>
        <dbReference type="PROSITE-ProRule" id="PRU00335"/>
    </source>
</evidence>
<proteinExistence type="predicted"/>
<dbReference type="SUPFAM" id="SSF46689">
    <property type="entry name" value="Homeodomain-like"/>
    <property type="match status" value="1"/>
</dbReference>
<dbReference type="PANTHER" id="PTHR30328">
    <property type="entry name" value="TRANSCRIPTIONAL REPRESSOR"/>
    <property type="match status" value="1"/>
</dbReference>
<dbReference type="InterPro" id="IPR009057">
    <property type="entry name" value="Homeodomain-like_sf"/>
</dbReference>
<keyword evidence="1 2" id="KW-0238">DNA-binding</keyword>
<dbReference type="PANTHER" id="PTHR30328:SF54">
    <property type="entry name" value="HTH-TYPE TRANSCRIPTIONAL REPRESSOR SCO4008"/>
    <property type="match status" value="1"/>
</dbReference>
<dbReference type="AlphaFoldDB" id="A0A9X0QAM2"/>
<evidence type="ECO:0000259" key="3">
    <source>
        <dbReference type="PROSITE" id="PS50977"/>
    </source>
</evidence>
<dbReference type="EMBL" id="JACHEB010000001">
    <property type="protein sequence ID" value="MBB5326867.1"/>
    <property type="molecule type" value="Genomic_DNA"/>
</dbReference>
<accession>A0A9X0QAM2</accession>
<protein>
    <submittedName>
        <fullName evidence="4">AcrR family transcriptional regulator</fullName>
    </submittedName>
</protein>
<dbReference type="Proteomes" id="UP000535182">
    <property type="component" value="Unassembled WGS sequence"/>
</dbReference>